<dbReference type="Proteomes" id="UP000784294">
    <property type="component" value="Unassembled WGS sequence"/>
</dbReference>
<feature type="compositionally biased region" description="Low complexity" evidence="1">
    <location>
        <begin position="55"/>
        <end position="68"/>
    </location>
</feature>
<dbReference type="AlphaFoldDB" id="A0A3S5BSN3"/>
<accession>A0A3S5BSN3</accession>
<comment type="caution">
    <text evidence="2">The sequence shown here is derived from an EMBL/GenBank/DDBJ whole genome shotgun (WGS) entry which is preliminary data.</text>
</comment>
<protein>
    <submittedName>
        <fullName evidence="2">Uncharacterized protein</fullName>
    </submittedName>
</protein>
<name>A0A3S5BSN3_9PLAT</name>
<organism evidence="2 3">
    <name type="scientific">Protopolystoma xenopodis</name>
    <dbReference type="NCBI Taxonomy" id="117903"/>
    <lineage>
        <taxon>Eukaryota</taxon>
        <taxon>Metazoa</taxon>
        <taxon>Spiralia</taxon>
        <taxon>Lophotrochozoa</taxon>
        <taxon>Platyhelminthes</taxon>
        <taxon>Monogenea</taxon>
        <taxon>Polyopisthocotylea</taxon>
        <taxon>Polystomatidea</taxon>
        <taxon>Polystomatidae</taxon>
        <taxon>Protopolystoma</taxon>
    </lineage>
</organism>
<feature type="region of interest" description="Disordered" evidence="1">
    <location>
        <begin position="49"/>
        <end position="73"/>
    </location>
</feature>
<evidence type="ECO:0000313" key="3">
    <source>
        <dbReference type="Proteomes" id="UP000784294"/>
    </source>
</evidence>
<evidence type="ECO:0000313" key="2">
    <source>
        <dbReference type="EMBL" id="VEL37864.1"/>
    </source>
</evidence>
<reference evidence="2" key="1">
    <citation type="submission" date="2018-11" db="EMBL/GenBank/DDBJ databases">
        <authorList>
            <consortium name="Pathogen Informatics"/>
        </authorList>
    </citation>
    <scope>NUCLEOTIDE SEQUENCE</scope>
</reference>
<evidence type="ECO:0000256" key="1">
    <source>
        <dbReference type="SAM" id="MobiDB-lite"/>
    </source>
</evidence>
<proteinExistence type="predicted"/>
<dbReference type="EMBL" id="CAAALY010256184">
    <property type="protein sequence ID" value="VEL37864.1"/>
    <property type="molecule type" value="Genomic_DNA"/>
</dbReference>
<keyword evidence="3" id="KW-1185">Reference proteome</keyword>
<gene>
    <name evidence="2" type="ORF">PXEA_LOCUS31304</name>
</gene>
<sequence>MTSPSVSLSQMASLLVTQPSASSNPGSAAPPAIGHLLARLVQAARLPQPDSVVTASNQSSSGASTSMAPRGPEVACISSKPASLPNDHLAPVPSVVGSPTPSTQTKVAETYAQAWTGRLLRQFRGLFRPMLAPWRVEDGLSSCPLDDPRRERRLGNLTARTDALGESQYAEDGQEETAHVGDVYRCLADKEATSQHLFRQLLIRLDHEDAELMRRLADSAADRPEDGACRLRLLDEESIVVKCCKTGGLSDELGGCNQFV</sequence>